<dbReference type="AlphaFoldDB" id="A0A9D6UP93"/>
<keyword evidence="3 6" id="KW-0533">Nickel</keyword>
<dbReference type="SUPFAM" id="SSF56762">
    <property type="entry name" value="HydB/Nqo4-like"/>
    <property type="match status" value="1"/>
</dbReference>
<comment type="cofactor">
    <cofactor evidence="1 6">
        <name>Ni(2+)</name>
        <dbReference type="ChEBI" id="CHEBI:49786"/>
    </cofactor>
</comment>
<keyword evidence="6" id="KW-0408">Iron</keyword>
<comment type="similarity">
    <text evidence="2">Belongs to the [NiFe]/[NiFeSe] hydrogenase large subunit family.</text>
</comment>
<evidence type="ECO:0000256" key="2">
    <source>
        <dbReference type="ARBA" id="ARBA00009292"/>
    </source>
</evidence>
<keyword evidence="5" id="KW-0560">Oxidoreductase</keyword>
<dbReference type="GO" id="GO:0016151">
    <property type="term" value="F:nickel cation binding"/>
    <property type="evidence" value="ECO:0007669"/>
    <property type="project" value="InterPro"/>
</dbReference>
<dbReference type="InterPro" id="IPR018194">
    <property type="entry name" value="Ni-dep_hyd_lsu_Ni_BS"/>
</dbReference>
<evidence type="ECO:0000256" key="5">
    <source>
        <dbReference type="ARBA" id="ARBA00023002"/>
    </source>
</evidence>
<evidence type="ECO:0000313" key="8">
    <source>
        <dbReference type="Proteomes" id="UP000808761"/>
    </source>
</evidence>
<sequence>MKFPAFERKTDYVCLYDPDEYTFTQGTVFSSETGETKHRDYKNKVKEEVVMHSTSKHVRGPFKPYMVGALARFNNFSDKLMPEAKKAAQKLGLVAPNYNPYMISAAQIVESVHNIERMIYIFEELLRRGLKDETRERQTLAGWTTKLPEAEKCWGVGVVEAPRGILFHEYRIKEGVITNANCVIPTGQNLANIEEDMRALVPTILDKPKEEITLLLEMLVRAYDPCISCSVHMLKVDFI</sequence>
<dbReference type="PROSITE" id="PS00508">
    <property type="entry name" value="NI_HGENASE_L_2"/>
    <property type="match status" value="1"/>
</dbReference>
<feature type="binding site" evidence="6">
    <location>
        <position position="226"/>
    </location>
    <ligand>
        <name>Ni(2+)</name>
        <dbReference type="ChEBI" id="CHEBI:49786"/>
    </ligand>
</feature>
<dbReference type="Gene3D" id="1.10.645.10">
    <property type="entry name" value="Cytochrome-c3 Hydrogenase, chain B"/>
    <property type="match status" value="1"/>
</dbReference>
<evidence type="ECO:0000313" key="7">
    <source>
        <dbReference type="EMBL" id="MBI5078836.1"/>
    </source>
</evidence>
<dbReference type="Proteomes" id="UP000808761">
    <property type="component" value="Unassembled WGS sequence"/>
</dbReference>
<evidence type="ECO:0000256" key="6">
    <source>
        <dbReference type="PIRSR" id="PIRSR601501-1"/>
    </source>
</evidence>
<comment type="cofactor">
    <cofactor evidence="6">
        <name>Fe cation</name>
        <dbReference type="ChEBI" id="CHEBI:24875"/>
    </cofactor>
</comment>
<accession>A0A9D6UP93</accession>
<organism evidence="7 8">
    <name type="scientific">Candidatus Saganbacteria bacterium</name>
    <dbReference type="NCBI Taxonomy" id="2575572"/>
    <lineage>
        <taxon>Bacteria</taxon>
        <taxon>Bacillati</taxon>
        <taxon>Saganbacteria</taxon>
    </lineage>
</organism>
<dbReference type="Pfam" id="PF00374">
    <property type="entry name" value="NiFeSe_Hases"/>
    <property type="match status" value="1"/>
</dbReference>
<feature type="binding site" evidence="6">
    <location>
        <position position="232"/>
    </location>
    <ligand>
        <name>Mg(2+)</name>
        <dbReference type="ChEBI" id="CHEBI:18420"/>
    </ligand>
</feature>
<protein>
    <submittedName>
        <fullName evidence="7">Nickel-dependent hydrogenase large subunit</fullName>
    </submittedName>
</protein>
<dbReference type="InterPro" id="IPR029014">
    <property type="entry name" value="NiFe-Hase_large"/>
</dbReference>
<evidence type="ECO:0000256" key="1">
    <source>
        <dbReference type="ARBA" id="ARBA00001967"/>
    </source>
</evidence>
<keyword evidence="4 6" id="KW-0479">Metal-binding</keyword>
<dbReference type="InterPro" id="IPR001501">
    <property type="entry name" value="Ni-dep_hyd_lsu"/>
</dbReference>
<gene>
    <name evidence="7" type="ORF">HZB08_02315</name>
</gene>
<dbReference type="PANTHER" id="PTHR43600:SF2">
    <property type="entry name" value="F420-NON-REDUCING HYDROGENASE VHU SUBUNIT A"/>
    <property type="match status" value="1"/>
</dbReference>
<evidence type="ECO:0000256" key="3">
    <source>
        <dbReference type="ARBA" id="ARBA00022596"/>
    </source>
</evidence>
<comment type="caution">
    <text evidence="7">The sequence shown here is derived from an EMBL/GenBank/DDBJ whole genome shotgun (WGS) entry which is preliminary data.</text>
</comment>
<dbReference type="GO" id="GO:0008901">
    <property type="term" value="F:ferredoxin hydrogenase activity"/>
    <property type="evidence" value="ECO:0007669"/>
    <property type="project" value="InterPro"/>
</dbReference>
<reference evidence="7" key="1">
    <citation type="submission" date="2020-07" db="EMBL/GenBank/DDBJ databases">
        <title>Huge and variable diversity of episymbiotic CPR bacteria and DPANN archaea in groundwater ecosystems.</title>
        <authorList>
            <person name="He C.Y."/>
            <person name="Keren R."/>
            <person name="Whittaker M."/>
            <person name="Farag I.F."/>
            <person name="Doudna J."/>
            <person name="Cate J.H.D."/>
            <person name="Banfield J.F."/>
        </authorList>
    </citation>
    <scope>NUCLEOTIDE SEQUENCE</scope>
    <source>
        <strain evidence="7">NC_groundwater_1860_Pr3_B-0.1um_51_7</strain>
    </source>
</reference>
<keyword evidence="6" id="KW-0460">Magnesium</keyword>
<dbReference type="PANTHER" id="PTHR43600">
    <property type="entry name" value="COENZYME F420 HYDROGENASE, SUBUNIT ALPHA"/>
    <property type="match status" value="1"/>
</dbReference>
<name>A0A9D6UP93_UNCSA</name>
<dbReference type="EMBL" id="JACRKR010000114">
    <property type="protein sequence ID" value="MBI5078836.1"/>
    <property type="molecule type" value="Genomic_DNA"/>
</dbReference>
<feature type="binding site" evidence="6">
    <location>
        <position position="229"/>
    </location>
    <ligand>
        <name>Fe cation</name>
        <dbReference type="ChEBI" id="CHEBI:24875"/>
    </ligand>
</feature>
<evidence type="ECO:0000256" key="4">
    <source>
        <dbReference type="ARBA" id="ARBA00022723"/>
    </source>
</evidence>
<proteinExistence type="inferred from homology"/>